<dbReference type="PANTHER" id="PTHR43005">
    <property type="entry name" value="BLR7065 PROTEIN"/>
    <property type="match status" value="1"/>
</dbReference>
<evidence type="ECO:0000256" key="3">
    <source>
        <dbReference type="ARBA" id="ARBA00022475"/>
    </source>
</evidence>
<feature type="transmembrane region" description="Helical" evidence="7">
    <location>
        <begin position="186"/>
        <end position="208"/>
    </location>
</feature>
<dbReference type="PROSITE" id="PS50928">
    <property type="entry name" value="ABC_TM1"/>
    <property type="match status" value="1"/>
</dbReference>
<evidence type="ECO:0000256" key="1">
    <source>
        <dbReference type="ARBA" id="ARBA00004651"/>
    </source>
</evidence>
<protein>
    <submittedName>
        <fullName evidence="9">Carbohydrate ABC transporter membrane protein 1 (CUT1 family)</fullName>
    </submittedName>
</protein>
<dbReference type="GO" id="GO:0005886">
    <property type="term" value="C:plasma membrane"/>
    <property type="evidence" value="ECO:0007669"/>
    <property type="project" value="UniProtKB-SubCell"/>
</dbReference>
<sequence>MTRMIADDLGVAAPVAAAAVDQPPRPPRRRRTWRRSAAPWLLLSPVIILSAAFIVAPVLSVFWNAMFERKLTEPWNDAFIGLEHFRFMFFEDPKFWPSLGFTAQWVLVEVVLQLVFGLIIALVVNEAFRGRGFWRALVFSPWAISGVLTTAIWILVYNPGTGIFRLLAELGIGDGRQAVLVDPDSVFWAVVMAELWRGVPFFAIMLLAELQSAPKELYEAAAVDGAGRIKRFMHVTLPHLKTAIILTTLLRGVWEFNNVDLLLTMTNGGPAGMTTTLPLYVAQLATQAHDFGYGSALTVFAFLILLIVSIVYLKLTAFSREED</sequence>
<keyword evidence="2 7" id="KW-0813">Transport</keyword>
<feature type="domain" description="ABC transmembrane type-1" evidence="8">
    <location>
        <begin position="99"/>
        <end position="312"/>
    </location>
</feature>
<keyword evidence="6 7" id="KW-0472">Membrane</keyword>
<reference evidence="9 10" key="1">
    <citation type="submission" date="2018-11" db="EMBL/GenBank/DDBJ databases">
        <title>Sequencing the genomes of 1000 actinobacteria strains.</title>
        <authorList>
            <person name="Klenk H.-P."/>
        </authorList>
    </citation>
    <scope>NUCLEOTIDE SEQUENCE [LARGE SCALE GENOMIC DNA]</scope>
    <source>
        <strain evidence="9 10">DSM 9580</strain>
    </source>
</reference>
<keyword evidence="3" id="KW-1003">Cell membrane</keyword>
<comment type="caution">
    <text evidence="9">The sequence shown here is derived from an EMBL/GenBank/DDBJ whole genome shotgun (WGS) entry which is preliminary data.</text>
</comment>
<evidence type="ECO:0000256" key="6">
    <source>
        <dbReference type="ARBA" id="ARBA00023136"/>
    </source>
</evidence>
<keyword evidence="10" id="KW-1185">Reference proteome</keyword>
<proteinExistence type="inferred from homology"/>
<feature type="transmembrane region" description="Helical" evidence="7">
    <location>
        <begin position="38"/>
        <end position="63"/>
    </location>
</feature>
<dbReference type="InterPro" id="IPR000515">
    <property type="entry name" value="MetI-like"/>
</dbReference>
<evidence type="ECO:0000259" key="8">
    <source>
        <dbReference type="PROSITE" id="PS50928"/>
    </source>
</evidence>
<dbReference type="RefSeq" id="WP_211333815.1">
    <property type="nucleotide sequence ID" value="NZ_RKHJ01000001.1"/>
</dbReference>
<dbReference type="GO" id="GO:0055085">
    <property type="term" value="P:transmembrane transport"/>
    <property type="evidence" value="ECO:0007669"/>
    <property type="project" value="InterPro"/>
</dbReference>
<evidence type="ECO:0000256" key="5">
    <source>
        <dbReference type="ARBA" id="ARBA00022989"/>
    </source>
</evidence>
<dbReference type="SUPFAM" id="SSF161098">
    <property type="entry name" value="MetI-like"/>
    <property type="match status" value="1"/>
</dbReference>
<dbReference type="PANTHER" id="PTHR43005:SF2">
    <property type="entry name" value="INTEGRAL MEMBRANE SUGAR TRANSPORT PROTEIN"/>
    <property type="match status" value="1"/>
</dbReference>
<evidence type="ECO:0000313" key="10">
    <source>
        <dbReference type="Proteomes" id="UP000275456"/>
    </source>
</evidence>
<organism evidence="9 10">
    <name type="scientific">Agrococcus jenensis</name>
    <dbReference type="NCBI Taxonomy" id="46353"/>
    <lineage>
        <taxon>Bacteria</taxon>
        <taxon>Bacillati</taxon>
        <taxon>Actinomycetota</taxon>
        <taxon>Actinomycetes</taxon>
        <taxon>Micrococcales</taxon>
        <taxon>Microbacteriaceae</taxon>
        <taxon>Agrococcus</taxon>
    </lineage>
</organism>
<dbReference type="AlphaFoldDB" id="A0A3N2AQ78"/>
<evidence type="ECO:0000256" key="2">
    <source>
        <dbReference type="ARBA" id="ARBA00022448"/>
    </source>
</evidence>
<accession>A0A3N2AQ78</accession>
<gene>
    <name evidence="9" type="ORF">EDD26_0551</name>
</gene>
<comment type="similarity">
    <text evidence="7">Belongs to the binding-protein-dependent transport system permease family.</text>
</comment>
<dbReference type="CDD" id="cd06261">
    <property type="entry name" value="TM_PBP2"/>
    <property type="match status" value="1"/>
</dbReference>
<keyword evidence="5 7" id="KW-1133">Transmembrane helix</keyword>
<name>A0A3N2AQ78_9MICO</name>
<feature type="transmembrane region" description="Helical" evidence="7">
    <location>
        <begin position="136"/>
        <end position="156"/>
    </location>
</feature>
<comment type="subcellular location">
    <subcellularLocation>
        <location evidence="1 7">Cell membrane</location>
        <topology evidence="1 7">Multi-pass membrane protein</topology>
    </subcellularLocation>
</comment>
<dbReference type="EMBL" id="RKHJ01000001">
    <property type="protein sequence ID" value="ROR65189.1"/>
    <property type="molecule type" value="Genomic_DNA"/>
</dbReference>
<feature type="transmembrane region" description="Helical" evidence="7">
    <location>
        <begin position="103"/>
        <end position="124"/>
    </location>
</feature>
<dbReference type="Pfam" id="PF00528">
    <property type="entry name" value="BPD_transp_1"/>
    <property type="match status" value="1"/>
</dbReference>
<keyword evidence="4 7" id="KW-0812">Transmembrane</keyword>
<dbReference type="Proteomes" id="UP000275456">
    <property type="component" value="Unassembled WGS sequence"/>
</dbReference>
<evidence type="ECO:0000256" key="4">
    <source>
        <dbReference type="ARBA" id="ARBA00022692"/>
    </source>
</evidence>
<evidence type="ECO:0000313" key="9">
    <source>
        <dbReference type="EMBL" id="ROR65189.1"/>
    </source>
</evidence>
<dbReference type="Gene3D" id="1.10.3720.10">
    <property type="entry name" value="MetI-like"/>
    <property type="match status" value="1"/>
</dbReference>
<evidence type="ECO:0000256" key="7">
    <source>
        <dbReference type="RuleBase" id="RU363032"/>
    </source>
</evidence>
<feature type="transmembrane region" description="Helical" evidence="7">
    <location>
        <begin position="291"/>
        <end position="313"/>
    </location>
</feature>
<dbReference type="InterPro" id="IPR035906">
    <property type="entry name" value="MetI-like_sf"/>
</dbReference>